<keyword evidence="2" id="KW-1185">Reference proteome</keyword>
<proteinExistence type="predicted"/>
<reference evidence="1 2" key="1">
    <citation type="journal article" date="2022" name="Gigascience">
        <title>A chromosome-level genome assembly and annotation of the desert horned lizard, Phrynosoma platyrhinos, provides insight into chromosomal rearrangements among reptiles.</title>
        <authorList>
            <person name="Koochekian N."/>
            <person name="Ascanio A."/>
            <person name="Farleigh K."/>
            <person name="Card D.C."/>
            <person name="Schield D.R."/>
            <person name="Castoe T.A."/>
            <person name="Jezkova T."/>
        </authorList>
    </citation>
    <scope>NUCLEOTIDE SEQUENCE [LARGE SCALE GENOMIC DNA]</scope>
    <source>
        <strain evidence="1">NK-2021</strain>
    </source>
</reference>
<organism evidence="1 2">
    <name type="scientific">Phrynosoma platyrhinos</name>
    <name type="common">Desert horned lizard</name>
    <dbReference type="NCBI Taxonomy" id="52577"/>
    <lineage>
        <taxon>Eukaryota</taxon>
        <taxon>Metazoa</taxon>
        <taxon>Chordata</taxon>
        <taxon>Craniata</taxon>
        <taxon>Vertebrata</taxon>
        <taxon>Euteleostomi</taxon>
        <taxon>Lepidosauria</taxon>
        <taxon>Squamata</taxon>
        <taxon>Bifurcata</taxon>
        <taxon>Unidentata</taxon>
        <taxon>Episquamata</taxon>
        <taxon>Toxicofera</taxon>
        <taxon>Iguania</taxon>
        <taxon>Phrynosomatidae</taxon>
        <taxon>Phrynosomatinae</taxon>
        <taxon>Phrynosoma</taxon>
    </lineage>
</organism>
<sequence>MYSILGIGAVDSGSSSSSSSSSFVNGATSKNLPAVQTVAPMPEDSAENMSITAKLERALEKVAPLLREIFVDFAPFLSRTLLGSHGQELLIEGMPDYGPQVSPMMQCMHLPFDEQEFFYFSMNEKLDTIRKRS</sequence>
<dbReference type="Proteomes" id="UP000826234">
    <property type="component" value="Unassembled WGS sequence"/>
</dbReference>
<dbReference type="EMBL" id="JAIPUX010001232">
    <property type="protein sequence ID" value="KAH0625057.1"/>
    <property type="molecule type" value="Genomic_DNA"/>
</dbReference>
<accession>A0ABQ7T642</accession>
<evidence type="ECO:0000313" key="2">
    <source>
        <dbReference type="Proteomes" id="UP000826234"/>
    </source>
</evidence>
<name>A0ABQ7T642_PHRPL</name>
<comment type="caution">
    <text evidence="1">The sequence shown here is derived from an EMBL/GenBank/DDBJ whole genome shotgun (WGS) entry which is preliminary data.</text>
</comment>
<gene>
    <name evidence="1" type="ORF">JD844_033109</name>
</gene>
<evidence type="ECO:0000313" key="1">
    <source>
        <dbReference type="EMBL" id="KAH0625057.1"/>
    </source>
</evidence>
<protein>
    <submittedName>
        <fullName evidence="1">Uncharacterized protein</fullName>
    </submittedName>
</protein>